<dbReference type="AlphaFoldDB" id="A0A8B8EW96"/>
<feature type="transmembrane region" description="Helical" evidence="1">
    <location>
        <begin position="69"/>
        <end position="93"/>
    </location>
</feature>
<organism evidence="3 4">
    <name type="scientific">Crassostrea virginica</name>
    <name type="common">Eastern oyster</name>
    <dbReference type="NCBI Taxonomy" id="6565"/>
    <lineage>
        <taxon>Eukaryota</taxon>
        <taxon>Metazoa</taxon>
        <taxon>Spiralia</taxon>
        <taxon>Lophotrochozoa</taxon>
        <taxon>Mollusca</taxon>
        <taxon>Bivalvia</taxon>
        <taxon>Autobranchia</taxon>
        <taxon>Pteriomorphia</taxon>
        <taxon>Ostreida</taxon>
        <taxon>Ostreoidea</taxon>
        <taxon>Ostreidae</taxon>
        <taxon>Crassostrea</taxon>
    </lineage>
</organism>
<protein>
    <submittedName>
        <fullName evidence="4">Uncharacterized protein LOC111137172 isoform X1</fullName>
    </submittedName>
</protein>
<sequence>MKKTGTSKVFLAILYFLWLLVDDVTVVSGDWGENCGIGNCLDGYHCCSVSTGTCCPGGFFCSGAKCVSLVIVIFPCIVAAAMIGVTIVVVITCKKLKSKGIEMHWKPTTCKKTAEKTKVIVINP</sequence>
<keyword evidence="1" id="KW-1133">Transmembrane helix</keyword>
<dbReference type="RefSeq" id="XP_022344202.1">
    <property type="nucleotide sequence ID" value="XM_022488494.1"/>
</dbReference>
<dbReference type="OrthoDB" id="2414008at2759"/>
<gene>
    <name evidence="4" type="primary">LOC111137172</name>
</gene>
<evidence type="ECO:0000313" key="3">
    <source>
        <dbReference type="Proteomes" id="UP000694844"/>
    </source>
</evidence>
<keyword evidence="3" id="KW-1185">Reference proteome</keyword>
<evidence type="ECO:0000256" key="2">
    <source>
        <dbReference type="SAM" id="SignalP"/>
    </source>
</evidence>
<accession>A0A8B8EW96</accession>
<reference evidence="4" key="1">
    <citation type="submission" date="2025-08" db="UniProtKB">
        <authorList>
            <consortium name="RefSeq"/>
        </authorList>
    </citation>
    <scope>IDENTIFICATION</scope>
    <source>
        <tissue evidence="4">Whole sample</tissue>
    </source>
</reference>
<keyword evidence="2" id="KW-0732">Signal</keyword>
<proteinExistence type="predicted"/>
<keyword evidence="1" id="KW-0812">Transmembrane</keyword>
<evidence type="ECO:0000256" key="1">
    <source>
        <dbReference type="SAM" id="Phobius"/>
    </source>
</evidence>
<dbReference type="KEGG" id="cvn:111137172"/>
<feature type="signal peptide" evidence="2">
    <location>
        <begin position="1"/>
        <end position="29"/>
    </location>
</feature>
<evidence type="ECO:0000313" key="4">
    <source>
        <dbReference type="RefSeq" id="XP_022344202.1"/>
    </source>
</evidence>
<dbReference type="GeneID" id="111137172"/>
<keyword evidence="1" id="KW-0472">Membrane</keyword>
<dbReference type="Proteomes" id="UP000694844">
    <property type="component" value="Chromosome 5"/>
</dbReference>
<feature type="chain" id="PRO_5034199725" evidence="2">
    <location>
        <begin position="30"/>
        <end position="124"/>
    </location>
</feature>
<name>A0A8B8EW96_CRAVI</name>